<dbReference type="Proteomes" id="UP001156940">
    <property type="component" value="Unassembled WGS sequence"/>
</dbReference>
<evidence type="ECO:0000256" key="2">
    <source>
        <dbReference type="ARBA" id="ARBA00022741"/>
    </source>
</evidence>
<keyword evidence="2 10" id="KW-0547">Nucleotide-binding</keyword>
<dbReference type="PIRSF" id="PIRSF000980">
    <property type="entry name" value="RecC"/>
    <property type="match status" value="1"/>
</dbReference>
<dbReference type="Gene3D" id="1.10.10.160">
    <property type="match status" value="1"/>
</dbReference>
<dbReference type="Gene3D" id="3.40.50.10930">
    <property type="match status" value="1"/>
</dbReference>
<dbReference type="EMBL" id="JARXRM010000025">
    <property type="protein sequence ID" value="MDH5822690.1"/>
    <property type="molecule type" value="Genomic_DNA"/>
</dbReference>
<evidence type="ECO:0000313" key="14">
    <source>
        <dbReference type="Proteomes" id="UP001156940"/>
    </source>
</evidence>
<keyword evidence="1 10" id="KW-0540">Nuclease</keyword>
<keyword evidence="14" id="KW-1185">Reference proteome</keyword>
<dbReference type="InterPro" id="IPR041500">
    <property type="entry name" value="RecC_C"/>
</dbReference>
<dbReference type="HAMAP" id="MF_01486">
    <property type="entry name" value="RecC"/>
    <property type="match status" value="1"/>
</dbReference>
<dbReference type="InterPro" id="IPR011335">
    <property type="entry name" value="Restrct_endonuc-II-like"/>
</dbReference>
<reference evidence="13 14" key="1">
    <citation type="submission" date="2023-04" db="EMBL/GenBank/DDBJ databases">
        <title>Luteimonas endophyticus RD2P54.</title>
        <authorList>
            <person name="Sun J.-Q."/>
        </authorList>
    </citation>
    <scope>NUCLEOTIDE SEQUENCE [LARGE SCALE GENOMIC DNA]</scope>
    <source>
        <strain evidence="13 14">RD2P54</strain>
    </source>
</reference>
<comment type="caution">
    <text evidence="13">The sequence shown here is derived from an EMBL/GenBank/DDBJ whole genome shotgun (WGS) entry which is preliminary data.</text>
</comment>
<keyword evidence="6 10" id="KW-0269">Exonuclease</keyword>
<comment type="similarity">
    <text evidence="10">Belongs to the RecC family.</text>
</comment>
<dbReference type="Gene3D" id="1.10.10.990">
    <property type="match status" value="1"/>
</dbReference>
<evidence type="ECO:0000256" key="7">
    <source>
        <dbReference type="ARBA" id="ARBA00022840"/>
    </source>
</evidence>
<evidence type="ECO:0000313" key="13">
    <source>
        <dbReference type="EMBL" id="MDH5822690.1"/>
    </source>
</evidence>
<evidence type="ECO:0000256" key="5">
    <source>
        <dbReference type="ARBA" id="ARBA00022806"/>
    </source>
</evidence>
<dbReference type="InterPro" id="IPR013986">
    <property type="entry name" value="DExx_box_DNA_helicase_dom_sf"/>
</dbReference>
<dbReference type="SUPFAM" id="SSF52540">
    <property type="entry name" value="P-loop containing nucleoside triphosphate hydrolases"/>
    <property type="match status" value="2"/>
</dbReference>
<dbReference type="PANTHER" id="PTHR30591">
    <property type="entry name" value="RECBCD ENZYME SUBUNIT RECC"/>
    <property type="match status" value="1"/>
</dbReference>
<evidence type="ECO:0000256" key="11">
    <source>
        <dbReference type="SAM" id="MobiDB-lite"/>
    </source>
</evidence>
<dbReference type="PANTHER" id="PTHR30591:SF1">
    <property type="entry name" value="RECBCD ENZYME SUBUNIT RECC"/>
    <property type="match status" value="1"/>
</dbReference>
<feature type="region of interest" description="Disordered" evidence="11">
    <location>
        <begin position="131"/>
        <end position="159"/>
    </location>
</feature>
<proteinExistence type="inferred from homology"/>
<comment type="miscellaneous">
    <text evidence="10">In the RecBCD complex, RecB has a slow 3'-5' helicase, an exonuclease activity and loads RecA onto ssDNA, RecD has a fast 5'-3' helicase activity, while RecC stimulates the ATPase and processivity of the RecB helicase and contributes to recognition of the Chi site.</text>
</comment>
<dbReference type="RefSeq" id="WP_280573658.1">
    <property type="nucleotide sequence ID" value="NZ_JARXRM010000025.1"/>
</dbReference>
<dbReference type="SUPFAM" id="SSF52980">
    <property type="entry name" value="Restriction endonuclease-like"/>
    <property type="match status" value="1"/>
</dbReference>
<accession>A0ABT6J780</accession>
<evidence type="ECO:0000256" key="10">
    <source>
        <dbReference type="HAMAP-Rule" id="MF_01486"/>
    </source>
</evidence>
<name>A0ABT6J780_9GAMM</name>
<evidence type="ECO:0000259" key="12">
    <source>
        <dbReference type="Pfam" id="PF17946"/>
    </source>
</evidence>
<keyword evidence="3 10" id="KW-0227">DNA damage</keyword>
<keyword evidence="8 10" id="KW-0238">DNA-binding</keyword>
<keyword evidence="9 10" id="KW-0234">DNA repair</keyword>
<gene>
    <name evidence="10 13" type="primary">recC</name>
    <name evidence="13" type="ORF">QFW77_06740</name>
</gene>
<dbReference type="Pfam" id="PF17946">
    <property type="entry name" value="RecC_C"/>
    <property type="match status" value="1"/>
</dbReference>
<keyword evidence="4 10" id="KW-0378">Hydrolase</keyword>
<feature type="domain" description="RecC C-terminal" evidence="12">
    <location>
        <begin position="855"/>
        <end position="1077"/>
    </location>
</feature>
<dbReference type="Pfam" id="PF04257">
    <property type="entry name" value="Exonuc_V_gamma"/>
    <property type="match status" value="1"/>
</dbReference>
<keyword evidence="7 10" id="KW-0067">ATP-binding</keyword>
<comment type="function">
    <text evidence="10">A helicase/nuclease that prepares dsDNA breaks (DSB) for recombinational DNA repair. Binds to DSBs and unwinds DNA via a highly rapid and processive ATP-dependent bidirectional helicase activity. Unwinds dsDNA until it encounters a Chi (crossover hotspot instigator) sequence from the 3' direction. Cuts ssDNA a few nucleotides 3' to the Chi site. The properties and activities of the enzyme are changed at Chi. The Chi-altered holoenzyme produces a long 3'-ssDNA overhang and facilitates RecA-binding to the ssDNA for homologous DNA recombination and repair. Holoenzyme degrades any linearized DNA that is unable to undergo homologous recombination. In the holoenzyme this subunit recognizes the wild-type Chi sequence, and when added to isolated RecB increases its ATP-dependent helicase processivity.</text>
</comment>
<comment type="subunit">
    <text evidence="10">Heterotrimer of RecB, RecC and RecD. All subunits contribute to DNA-binding.</text>
</comment>
<dbReference type="GO" id="GO:0008854">
    <property type="term" value="F:exodeoxyribonuclease V activity"/>
    <property type="evidence" value="ECO:0007669"/>
    <property type="project" value="UniProtKB-EC"/>
</dbReference>
<evidence type="ECO:0000256" key="9">
    <source>
        <dbReference type="ARBA" id="ARBA00023204"/>
    </source>
</evidence>
<dbReference type="NCBIfam" id="TIGR01450">
    <property type="entry name" value="recC"/>
    <property type="match status" value="1"/>
</dbReference>
<protein>
    <recommendedName>
        <fullName evidence="10">RecBCD enzyme subunit RecC</fullName>
    </recommendedName>
    <alternativeName>
        <fullName evidence="10">Exonuclease V subunit RecC</fullName>
        <shortName evidence="10">ExoV subunit RecC</shortName>
    </alternativeName>
    <alternativeName>
        <fullName evidence="10">Helicase/nuclease RecBCD subunit RecC</fullName>
    </alternativeName>
</protein>
<organism evidence="13 14">
    <name type="scientific">Luteimonas endophytica</name>
    <dbReference type="NCBI Taxonomy" id="3042023"/>
    <lineage>
        <taxon>Bacteria</taxon>
        <taxon>Pseudomonadati</taxon>
        <taxon>Pseudomonadota</taxon>
        <taxon>Gammaproteobacteria</taxon>
        <taxon>Lysobacterales</taxon>
        <taxon>Lysobacteraceae</taxon>
        <taxon>Luteimonas</taxon>
    </lineage>
</organism>
<dbReference type="InterPro" id="IPR027417">
    <property type="entry name" value="P-loop_NTPase"/>
</dbReference>
<evidence type="ECO:0000256" key="8">
    <source>
        <dbReference type="ARBA" id="ARBA00023125"/>
    </source>
</evidence>
<sequence>MPGAAPDFRLYHSNALDVLAGLLAHELRTPAAGQPLLAPDTVLIPQVAMRRWLQATLAAAHGVAANLEFLTPGEFVARALTANLGPATDEPDAAALHWHLYAALTDAQFMAQPALAALRAHVDGAYGTHLDGADPLRARDEGPDPQRTRVDGAHPLRGHGDSHDPLRAWALAGELAAVFEKYQAWRREWLLRWEAGAEPDDPQAILWRRIARGRGHRARRIQQYLDRFEARDAPLPAGLPPRLFAFATLNVSPDVLRVLATQARVGTLHFYVPSPSRDYWGDLQRVRAAGIEAAHDDAARTENPLLQAWGHAGRDFMAVLGGYEVVHPDLEIQAHADPGKGAGAGSLSKQGPSLLRRLQSDLYHRRGAPGWPLRASVDRHDPSLQLHACHTRLRELQVLRDQLRALFDNERFDPPLKPREVAVLAPDVDPYLPYLEAVFGDRGREDAIPYALADASPLANEPLAEVFVRLLALPVSRFGLHETLDLLASPALAEANGLDAPAIERLQAWLSAAGARWGLDGEHRARFDAPEDEAYTWAFALDRLLLGHASGSEALIRASDGRIVAALPDLEGSALDALDTLVRLLRVLARNARVLGEAMPPAQWRERLLELLDALLPRPPSNPASQRALDRLRTLVDGFASTAGNAGFDGPVPAEAVRAHFGAALAEADTRAPLLTGGVSIARMVPMRLLPFRVICVLGMNDAEFPRRDPAAGLNRLTAELGTDRRRAGDRSTRDDDRFLFLQLFTAAQDVFYASWQGADPRDGSRREPSVLVSELVDAAVDQHAPGAEDVADALVVRHPLQPFSAEAFGSEAEPRRFSYHARWQQAAAGAADRRQPLPPWFEGEPFAPGEAEPELPISALRRFLLHPAEELLARMGMRLVEIEEQGEDLEPLAAPGAGLERSVLQRELFNELLRGHDDPAIHASLRARGLLPSGAAGRRVLADQRELLAPWLEAFSQWRGDAEAGSVLAEVEIDGVRVHGRIHDVYPHGIPRLRFGKPNGPSAVRSGLDWLLARAAGIDLPLVEFFDGGRAGPGPFERPELSPADARNALRELLALRAQGLRAPLPYAPYSAWAYYGCAGNPERAVKAARSQWHGSGGGFAEGHGDALRQALRGCDPFGDQASLQRFVDAAMLVFLALQDGRVHGGTDPATLDGLAERFEPEDAE</sequence>
<dbReference type="InterPro" id="IPR006697">
    <property type="entry name" value="RecC"/>
</dbReference>
<keyword evidence="5 10" id="KW-0347">Helicase</keyword>
<dbReference type="Gene3D" id="3.40.50.300">
    <property type="entry name" value="P-loop containing nucleotide triphosphate hydrolases"/>
    <property type="match status" value="2"/>
</dbReference>
<evidence type="ECO:0000256" key="4">
    <source>
        <dbReference type="ARBA" id="ARBA00022801"/>
    </source>
</evidence>
<evidence type="ECO:0000256" key="3">
    <source>
        <dbReference type="ARBA" id="ARBA00022763"/>
    </source>
</evidence>
<evidence type="ECO:0000256" key="6">
    <source>
        <dbReference type="ARBA" id="ARBA00022839"/>
    </source>
</evidence>
<evidence type="ECO:0000256" key="1">
    <source>
        <dbReference type="ARBA" id="ARBA00022722"/>
    </source>
</evidence>